<gene>
    <name evidence="5" type="primary">LOC115874933</name>
</gene>
<dbReference type="PANTHER" id="PTHR12329:SF5">
    <property type="entry name" value="STARVIN, ISOFORM E"/>
    <property type="match status" value="1"/>
</dbReference>
<dbReference type="GO" id="GO:0050821">
    <property type="term" value="P:protein stabilization"/>
    <property type="evidence" value="ECO:0007669"/>
    <property type="project" value="TreeGrafter"/>
</dbReference>
<feature type="domain" description="BAG" evidence="3">
    <location>
        <begin position="399"/>
        <end position="476"/>
    </location>
</feature>
<sequence length="637" mass="72041">MSAVDTIRDIPVIVEHRNKCDIDPMTVDQEYIDSGFPFDNSRRGRDPLEDIAQRHPEFAQHLQGFPRRAARPEQGDNDFLRRFERPFSSGRFGFPFDREEFQREPQRFYDAHPEYFENSQSPNQFQETASQPTQQHFTPPPSHTQRNTNQDCQESQPQQHTLVTQGTQTETDSTEPVETEKQVQKDTGHTRGRPIQQSNTVDLGQKQPLDEAAYDRNQRSMSAPPENKRFTSSVHVPMGGHQGHEDATKGQSQGVSSGSTERVIPIHVEGRDDPIIPRRFASSTGQPQPEVIFGGSPRPQPERIFSPRADPEQFGHHRGGIHSRFPSDWAQSPFDSFPDEDFGFRRSESPSRFANAKPHQQQFRQENVPQAAEQHEPPKTAEAPQAPPKQQPPKQPAGPIEQIQVIQKDVSSLLNQVEAFKGMPKDKNYLYLDEMLTRNLLKLDNIDTQGQDAIRSARKEAIKCIERAISLLESKAAQNAAPNLEKMDVDQQSSQGDEKMDTNQSAQTENNSQELNNVQSQNVNQSIDSSETTEVVNKSQDITKEPGLKPTTNEPSNIQETMDVEGNSKVKPDTQSVEGEKNNTESGKPDCGSEKQENSVNDQTVQDDKTTEVKDETKKEKKKIKKKVNKEDKEKKQ</sequence>
<dbReference type="InterPro" id="IPR036533">
    <property type="entry name" value="BAG_dom_sf"/>
</dbReference>
<accession>A0A6J2X586</accession>
<evidence type="ECO:0000313" key="4">
    <source>
        <dbReference type="Proteomes" id="UP000504635"/>
    </source>
</evidence>
<dbReference type="InterPro" id="IPR003103">
    <property type="entry name" value="BAG_domain"/>
</dbReference>
<feature type="compositionally biased region" description="Basic and acidic residues" evidence="2">
    <location>
        <begin position="178"/>
        <end position="189"/>
    </location>
</feature>
<feature type="compositionally biased region" description="Basic and acidic residues" evidence="2">
    <location>
        <begin position="606"/>
        <end position="619"/>
    </location>
</feature>
<dbReference type="Gene3D" id="1.20.58.120">
    <property type="entry name" value="BAG domain"/>
    <property type="match status" value="1"/>
</dbReference>
<dbReference type="KEGG" id="soy:115874933"/>
<dbReference type="Pfam" id="PF02179">
    <property type="entry name" value="BAG"/>
    <property type="match status" value="1"/>
</dbReference>
<evidence type="ECO:0000256" key="1">
    <source>
        <dbReference type="ARBA" id="ARBA00023186"/>
    </source>
</evidence>
<feature type="compositionally biased region" description="Pro residues" evidence="2">
    <location>
        <begin position="385"/>
        <end position="396"/>
    </location>
</feature>
<evidence type="ECO:0000313" key="5">
    <source>
        <dbReference type="RefSeq" id="XP_030746094.1"/>
    </source>
</evidence>
<feature type="compositionally biased region" description="Polar residues" evidence="2">
    <location>
        <begin position="358"/>
        <end position="368"/>
    </location>
</feature>
<evidence type="ECO:0000256" key="2">
    <source>
        <dbReference type="SAM" id="MobiDB-lite"/>
    </source>
</evidence>
<dbReference type="AlphaFoldDB" id="A0A6J2X586"/>
<dbReference type="GO" id="GO:0005829">
    <property type="term" value="C:cytosol"/>
    <property type="evidence" value="ECO:0007669"/>
    <property type="project" value="TreeGrafter"/>
</dbReference>
<dbReference type="SMART" id="SM00264">
    <property type="entry name" value="BAG"/>
    <property type="match status" value="1"/>
</dbReference>
<feature type="compositionally biased region" description="Low complexity" evidence="2">
    <location>
        <begin position="509"/>
        <end position="526"/>
    </location>
</feature>
<dbReference type="GO" id="GO:0005634">
    <property type="term" value="C:nucleus"/>
    <property type="evidence" value="ECO:0007669"/>
    <property type="project" value="TreeGrafter"/>
</dbReference>
<organism evidence="4 5">
    <name type="scientific">Sitophilus oryzae</name>
    <name type="common">Rice weevil</name>
    <name type="synonym">Curculio oryzae</name>
    <dbReference type="NCBI Taxonomy" id="7048"/>
    <lineage>
        <taxon>Eukaryota</taxon>
        <taxon>Metazoa</taxon>
        <taxon>Ecdysozoa</taxon>
        <taxon>Arthropoda</taxon>
        <taxon>Hexapoda</taxon>
        <taxon>Insecta</taxon>
        <taxon>Pterygota</taxon>
        <taxon>Neoptera</taxon>
        <taxon>Endopterygota</taxon>
        <taxon>Coleoptera</taxon>
        <taxon>Polyphaga</taxon>
        <taxon>Cucujiformia</taxon>
        <taxon>Curculionidae</taxon>
        <taxon>Dryophthorinae</taxon>
        <taxon>Sitophilus</taxon>
    </lineage>
</organism>
<name>A0A6J2X586_SITOR</name>
<feature type="compositionally biased region" description="Polar residues" evidence="2">
    <location>
        <begin position="249"/>
        <end position="260"/>
    </location>
</feature>
<dbReference type="InterPro" id="IPR039773">
    <property type="entry name" value="BAG_chaperone_regulator"/>
</dbReference>
<dbReference type="GO" id="GO:0000774">
    <property type="term" value="F:adenyl-nucleotide exchange factor activity"/>
    <property type="evidence" value="ECO:0007669"/>
    <property type="project" value="TreeGrafter"/>
</dbReference>
<dbReference type="GeneID" id="115874933"/>
<dbReference type="SUPFAM" id="SSF63491">
    <property type="entry name" value="BAG domain"/>
    <property type="match status" value="1"/>
</dbReference>
<dbReference type="Proteomes" id="UP000504635">
    <property type="component" value="Unplaced"/>
</dbReference>
<dbReference type="PROSITE" id="PS51035">
    <property type="entry name" value="BAG"/>
    <property type="match status" value="1"/>
</dbReference>
<feature type="compositionally biased region" description="Polar residues" evidence="2">
    <location>
        <begin position="550"/>
        <end position="560"/>
    </location>
</feature>
<proteinExistence type="predicted"/>
<dbReference type="CTD" id="39518"/>
<feature type="region of interest" description="Disordered" evidence="2">
    <location>
        <begin position="482"/>
        <end position="637"/>
    </location>
</feature>
<feature type="region of interest" description="Disordered" evidence="2">
    <location>
        <begin position="116"/>
        <end position="398"/>
    </location>
</feature>
<dbReference type="PANTHER" id="PTHR12329">
    <property type="entry name" value="BCL2-ASSOCIATED ATHANOGENE"/>
    <property type="match status" value="1"/>
</dbReference>
<feature type="compositionally biased region" description="Polar residues" evidence="2">
    <location>
        <begin position="527"/>
        <end position="540"/>
    </location>
</feature>
<dbReference type="GO" id="GO:0051087">
    <property type="term" value="F:protein-folding chaperone binding"/>
    <property type="evidence" value="ECO:0007669"/>
    <property type="project" value="InterPro"/>
</dbReference>
<evidence type="ECO:0000259" key="3">
    <source>
        <dbReference type="PROSITE" id="PS51035"/>
    </source>
</evidence>
<keyword evidence="4" id="KW-1185">Reference proteome</keyword>
<dbReference type="GO" id="GO:0016020">
    <property type="term" value="C:membrane"/>
    <property type="evidence" value="ECO:0007669"/>
    <property type="project" value="TreeGrafter"/>
</dbReference>
<dbReference type="InParanoid" id="A0A6J2X586"/>
<dbReference type="OrthoDB" id="333905at2759"/>
<keyword evidence="1" id="KW-0143">Chaperone</keyword>
<feature type="compositionally biased region" description="Polar residues" evidence="2">
    <location>
        <begin position="117"/>
        <end position="171"/>
    </location>
</feature>
<reference evidence="5" key="1">
    <citation type="submission" date="2025-08" db="UniProtKB">
        <authorList>
            <consortium name="RefSeq"/>
        </authorList>
    </citation>
    <scope>IDENTIFICATION</scope>
    <source>
        <tissue evidence="5">Gonads</tissue>
    </source>
</reference>
<feature type="compositionally biased region" description="Basic and acidic residues" evidence="2">
    <location>
        <begin position="566"/>
        <end position="597"/>
    </location>
</feature>
<protein>
    <submittedName>
        <fullName evidence="5">BAG domain-containing protein Samui isoform X1</fullName>
    </submittedName>
</protein>
<dbReference type="RefSeq" id="XP_030746094.1">
    <property type="nucleotide sequence ID" value="XM_030890234.1"/>
</dbReference>